<accession>A0ABV9L325</accession>
<gene>
    <name evidence="1" type="ORF">ACFO6W_20975</name>
</gene>
<comment type="caution">
    <text evidence="1">The sequence shown here is derived from an EMBL/GenBank/DDBJ whole genome shotgun (WGS) entry which is preliminary data.</text>
</comment>
<reference evidence="2" key="1">
    <citation type="journal article" date="2019" name="Int. J. Syst. Evol. Microbiol.">
        <title>The Global Catalogue of Microorganisms (GCM) 10K type strain sequencing project: providing services to taxonomists for standard genome sequencing and annotation.</title>
        <authorList>
            <consortium name="The Broad Institute Genomics Platform"/>
            <consortium name="The Broad Institute Genome Sequencing Center for Infectious Disease"/>
            <person name="Wu L."/>
            <person name="Ma J."/>
        </authorList>
    </citation>
    <scope>NUCLEOTIDE SEQUENCE [LARGE SCALE GENOMIC DNA]</scope>
    <source>
        <strain evidence="2">CCUG 66188</strain>
    </source>
</reference>
<evidence type="ECO:0000313" key="1">
    <source>
        <dbReference type="EMBL" id="MFC4676163.1"/>
    </source>
</evidence>
<dbReference type="Proteomes" id="UP001596023">
    <property type="component" value="Unassembled WGS sequence"/>
</dbReference>
<keyword evidence="2" id="KW-1185">Reference proteome</keyword>
<sequence length="491" mass="53613">MSGFNRIDRKDRVPFQDYKGAYGSIYDIYERYPKGYYGWFAFVQSLKTFAYWDIEEREWKGLDPSNMYTRFMTRYEVVDTLFNLKPKGNVAVEALIDQQFTLQGLECMKPGYEMRIIIKNVSQNPITISLPTESPIFNDYGGSIILQPDEITEFSLWCYFKDKYRLSNVERKSRDYTDAVGENVLQDANSYTDTKLNQSVLSDISIDNNPTTKRLQLNETSKNLLSGITSNTSNVIPNASEVQDGAMPKESFQQIGINTADIAIIKGTGRAAANLGNTPTQQQLTDAWTAIKGAAPLDNATVVNLDQDAPAGHAWTYLETSPGVFEWIDRGTDTVNQAATDVLGLVKGVAAIAGNAGKVFVENDGSMSVVGWDALAASLADALPYIAFKLASQSLTSVANIPATASYTLCQISASATMSIANISSLKSCYEMVIEVENTGASAITLTLPTVTGLRNNYGQPTVSIPAGKVAEVNILCGITGNYSMRVGDPN</sequence>
<proteinExistence type="predicted"/>
<organism evidence="1 2">
    <name type="scientific">Dysgonomonas termitidis</name>
    <dbReference type="NCBI Taxonomy" id="1516126"/>
    <lineage>
        <taxon>Bacteria</taxon>
        <taxon>Pseudomonadati</taxon>
        <taxon>Bacteroidota</taxon>
        <taxon>Bacteroidia</taxon>
        <taxon>Bacteroidales</taxon>
        <taxon>Dysgonomonadaceae</taxon>
        <taxon>Dysgonomonas</taxon>
    </lineage>
</organism>
<evidence type="ECO:0000313" key="2">
    <source>
        <dbReference type="Proteomes" id="UP001596023"/>
    </source>
</evidence>
<protein>
    <submittedName>
        <fullName evidence="1">Uncharacterized protein</fullName>
    </submittedName>
</protein>
<name>A0ABV9L325_9BACT</name>
<dbReference type="EMBL" id="JBHSGN010000122">
    <property type="protein sequence ID" value="MFC4676163.1"/>
    <property type="molecule type" value="Genomic_DNA"/>
</dbReference>
<dbReference type="RefSeq" id="WP_380000111.1">
    <property type="nucleotide sequence ID" value="NZ_JBHSGN010000122.1"/>
</dbReference>